<feature type="transmembrane region" description="Helical" evidence="1">
    <location>
        <begin position="78"/>
        <end position="103"/>
    </location>
</feature>
<keyword evidence="1" id="KW-0472">Membrane</keyword>
<sequence length="105" mass="10650">MSDEAVNAAIAALRNAELPGCSPPAEALLWKAALRRRLERAARGPAVLEKGLPAIVAGVCATAAVFAAQLLRPDQSPVLAMAAAIALAMLVAGAAVAAIPLFARR</sequence>
<evidence type="ECO:0000313" key="2">
    <source>
        <dbReference type="EMBL" id="QGZ96776.1"/>
    </source>
</evidence>
<dbReference type="EMBL" id="CP047045">
    <property type="protein sequence ID" value="QGZ96776.1"/>
    <property type="molecule type" value="Genomic_DNA"/>
</dbReference>
<reference evidence="3" key="1">
    <citation type="submission" date="2019-12" db="EMBL/GenBank/DDBJ databases">
        <title>Complete genome of Terracaulis silvestris 0127_4.</title>
        <authorList>
            <person name="Vieira S."/>
            <person name="Riedel T."/>
            <person name="Sproer C."/>
            <person name="Pascual J."/>
            <person name="Boedeker C."/>
            <person name="Overmann J."/>
        </authorList>
    </citation>
    <scope>NUCLEOTIDE SEQUENCE [LARGE SCALE GENOMIC DNA]</scope>
    <source>
        <strain evidence="3">0127_4</strain>
    </source>
</reference>
<protein>
    <submittedName>
        <fullName evidence="2">Uncharacterized protein</fullName>
    </submittedName>
</protein>
<keyword evidence="3" id="KW-1185">Reference proteome</keyword>
<accession>A0A6I6MTJ7</accession>
<gene>
    <name evidence="2" type="ORF">DSM104635_03637</name>
</gene>
<feature type="transmembrane region" description="Helical" evidence="1">
    <location>
        <begin position="52"/>
        <end position="72"/>
    </location>
</feature>
<keyword evidence="1" id="KW-1133">Transmembrane helix</keyword>
<evidence type="ECO:0000256" key="1">
    <source>
        <dbReference type="SAM" id="Phobius"/>
    </source>
</evidence>
<evidence type="ECO:0000313" key="3">
    <source>
        <dbReference type="Proteomes" id="UP000431269"/>
    </source>
</evidence>
<dbReference type="KEGG" id="tsv:DSM104635_03637"/>
<proteinExistence type="predicted"/>
<keyword evidence="1" id="KW-0812">Transmembrane</keyword>
<dbReference type="Proteomes" id="UP000431269">
    <property type="component" value="Chromosome"/>
</dbReference>
<organism evidence="2 3">
    <name type="scientific">Terricaulis silvestris</name>
    <dbReference type="NCBI Taxonomy" id="2686094"/>
    <lineage>
        <taxon>Bacteria</taxon>
        <taxon>Pseudomonadati</taxon>
        <taxon>Pseudomonadota</taxon>
        <taxon>Alphaproteobacteria</taxon>
        <taxon>Caulobacterales</taxon>
        <taxon>Caulobacteraceae</taxon>
        <taxon>Terricaulis</taxon>
    </lineage>
</organism>
<dbReference type="RefSeq" id="WP_158767548.1">
    <property type="nucleotide sequence ID" value="NZ_CP047045.1"/>
</dbReference>
<name>A0A6I6MTJ7_9CAUL</name>
<dbReference type="AlphaFoldDB" id="A0A6I6MTJ7"/>